<dbReference type="SUPFAM" id="SSF53448">
    <property type="entry name" value="Nucleotide-diphospho-sugar transferases"/>
    <property type="match status" value="1"/>
</dbReference>
<dbReference type="Pfam" id="PF00483">
    <property type="entry name" value="NTP_transferase"/>
    <property type="match status" value="1"/>
</dbReference>
<comment type="caution">
    <text evidence="3">The sequence shown here is derived from an EMBL/GenBank/DDBJ whole genome shotgun (WGS) entry which is preliminary data.</text>
</comment>
<dbReference type="SUPFAM" id="SSF51182">
    <property type="entry name" value="RmlC-like cupins"/>
    <property type="match status" value="1"/>
</dbReference>
<proteinExistence type="predicted"/>
<dbReference type="Pfam" id="PF22640">
    <property type="entry name" value="ManC_GMP_beta-helix"/>
    <property type="match status" value="1"/>
</dbReference>
<dbReference type="InterPro" id="IPR051161">
    <property type="entry name" value="Mannose-6P_isomerase_type2"/>
</dbReference>
<keyword evidence="3" id="KW-0808">Transferase</keyword>
<feature type="domain" description="Nucleotidyl transferase" evidence="1">
    <location>
        <begin position="7"/>
        <end position="288"/>
    </location>
</feature>
<dbReference type="EMBL" id="JBHRTB010000010">
    <property type="protein sequence ID" value="MFC3142774.1"/>
    <property type="molecule type" value="Genomic_DNA"/>
</dbReference>
<feature type="domain" description="MannoseP isomerase/GMP-like beta-helix" evidence="2">
    <location>
        <begin position="295"/>
        <end position="349"/>
    </location>
</feature>
<dbReference type="InterPro" id="IPR005835">
    <property type="entry name" value="NTP_transferase_dom"/>
</dbReference>
<dbReference type="CDD" id="cd02509">
    <property type="entry name" value="GDP-M1P_Guanylyltransferase"/>
    <property type="match status" value="1"/>
</dbReference>
<dbReference type="RefSeq" id="WP_275633559.1">
    <property type="nucleotide sequence ID" value="NZ_JARGYD010000005.1"/>
</dbReference>
<keyword evidence="4" id="KW-1185">Reference proteome</keyword>
<accession>A0ABV7GMC0</accession>
<dbReference type="Proteomes" id="UP001595632">
    <property type="component" value="Unassembled WGS sequence"/>
</dbReference>
<gene>
    <name evidence="3" type="ORF">ACFOGP_08640</name>
</gene>
<reference evidence="4" key="1">
    <citation type="journal article" date="2019" name="Int. J. Syst. Evol. Microbiol.">
        <title>The Global Catalogue of Microorganisms (GCM) 10K type strain sequencing project: providing services to taxonomists for standard genome sequencing and annotation.</title>
        <authorList>
            <consortium name="The Broad Institute Genomics Platform"/>
            <consortium name="The Broad Institute Genome Sequencing Center for Infectious Disease"/>
            <person name="Wu L."/>
            <person name="Ma J."/>
        </authorList>
    </citation>
    <scope>NUCLEOTIDE SEQUENCE [LARGE SCALE GENOMIC DNA]</scope>
    <source>
        <strain evidence="4">KCTC 52366</strain>
    </source>
</reference>
<dbReference type="Gene3D" id="3.90.550.10">
    <property type="entry name" value="Spore Coat Polysaccharide Biosynthesis Protein SpsA, Chain A"/>
    <property type="match status" value="1"/>
</dbReference>
<dbReference type="InterPro" id="IPR011051">
    <property type="entry name" value="RmlC_Cupin_sf"/>
</dbReference>
<dbReference type="InterPro" id="IPR029044">
    <property type="entry name" value="Nucleotide-diphossugar_trans"/>
</dbReference>
<evidence type="ECO:0000259" key="1">
    <source>
        <dbReference type="Pfam" id="PF00483"/>
    </source>
</evidence>
<dbReference type="InterPro" id="IPR049577">
    <property type="entry name" value="GMPP_N"/>
</dbReference>
<evidence type="ECO:0000313" key="3">
    <source>
        <dbReference type="EMBL" id="MFC3142774.1"/>
    </source>
</evidence>
<dbReference type="InterPro" id="IPR054566">
    <property type="entry name" value="ManC/GMP-like_b-helix"/>
</dbReference>
<evidence type="ECO:0000259" key="2">
    <source>
        <dbReference type="Pfam" id="PF22640"/>
    </source>
</evidence>
<dbReference type="GO" id="GO:0016779">
    <property type="term" value="F:nucleotidyltransferase activity"/>
    <property type="evidence" value="ECO:0007669"/>
    <property type="project" value="UniProtKB-KW"/>
</dbReference>
<dbReference type="PANTHER" id="PTHR46390">
    <property type="entry name" value="MANNOSE-1-PHOSPHATE GUANYLYLTRANSFERASE"/>
    <property type="match status" value="1"/>
</dbReference>
<name>A0ABV7GMC0_9RHOB</name>
<dbReference type="PANTHER" id="PTHR46390:SF1">
    <property type="entry name" value="MANNOSE-1-PHOSPHATE GUANYLYLTRANSFERASE"/>
    <property type="match status" value="1"/>
</dbReference>
<protein>
    <submittedName>
        <fullName evidence="3">Mannose-1-phosphate guanylyltransferase</fullName>
    </submittedName>
</protein>
<evidence type="ECO:0000313" key="4">
    <source>
        <dbReference type="Proteomes" id="UP001595632"/>
    </source>
</evidence>
<keyword evidence="3" id="KW-0548">Nucleotidyltransferase</keyword>
<sequence length="465" mass="50655">MNSDIHPVVLCGGSGSRLWPMSRAQSPKQFQSVNGAGSLTFFQATVQRHRGGVFADPYVVTSAQHAVVVRRQLDALQCPATVLAEPVARNTGPAVLAAALQIAKTDPKGLMLVLPSDHVIIGNLNTPIMQMRQAALDGRIVIFGIKPTYPETGYGYITDGGSFTEHKDLHRVAEFVEKPPLSRAAHLIQSGFAYWASGISLFMAETIIEEFKRLDRTTYDAVNNALERGEQGFHAFELHADSFRRAVNEPTERNIFERSPAVSLAPLDVQWSDVGCWTSMHAIGTQDESGNVLHGDVITVNTENTLVKAEKRLVAVVGMSDVIVVDTPDAVLVTQRGMCQNVKEVVSTLKDEQRIEAVRHVTRDHDWGQSQQLLNNSDYDMSVIRINPGASISVDPLPGRQLISVHGKLEVFDGLSRRKLEAGERLMLGPDGSAHLTNTANDPVEALLVTMNAALVAAPEIVQHG</sequence>
<organism evidence="3 4">
    <name type="scientific">Psychromarinibacter halotolerans</name>
    <dbReference type="NCBI Taxonomy" id="1775175"/>
    <lineage>
        <taxon>Bacteria</taxon>
        <taxon>Pseudomonadati</taxon>
        <taxon>Pseudomonadota</taxon>
        <taxon>Alphaproteobacteria</taxon>
        <taxon>Rhodobacterales</taxon>
        <taxon>Paracoccaceae</taxon>
        <taxon>Psychromarinibacter</taxon>
    </lineage>
</organism>